<keyword evidence="2 6" id="KW-0378">Hydrolase</keyword>
<dbReference type="GO" id="GO:0003677">
    <property type="term" value="F:DNA binding"/>
    <property type="evidence" value="ECO:0007669"/>
    <property type="project" value="UniProtKB-KW"/>
</dbReference>
<dbReference type="Gene3D" id="1.10.10.160">
    <property type="match status" value="1"/>
</dbReference>
<keyword evidence="1 6" id="KW-0547">Nucleotide-binding</keyword>
<keyword evidence="5" id="KW-0238">DNA-binding</keyword>
<feature type="domain" description="UvrD-like helicase ATP-binding" evidence="7">
    <location>
        <begin position="52"/>
        <end position="313"/>
    </location>
</feature>
<dbReference type="InterPro" id="IPR013986">
    <property type="entry name" value="DExx_box_DNA_helicase_dom_sf"/>
</dbReference>
<dbReference type="RefSeq" id="WP_088249332.1">
    <property type="nucleotide sequence ID" value="NZ_NHMK01000022.1"/>
</dbReference>
<keyword evidence="3 6" id="KW-0347">Helicase</keyword>
<dbReference type="Gene3D" id="3.40.50.300">
    <property type="entry name" value="P-loop containing nucleotide triphosphate hydrolases"/>
    <property type="match status" value="2"/>
</dbReference>
<evidence type="ECO:0000256" key="4">
    <source>
        <dbReference type="ARBA" id="ARBA00022840"/>
    </source>
</evidence>
<dbReference type="Proteomes" id="UP000197208">
    <property type="component" value="Unassembled WGS sequence"/>
</dbReference>
<dbReference type="Pfam" id="PF00580">
    <property type="entry name" value="UvrD-helicase"/>
    <property type="match status" value="1"/>
</dbReference>
<feature type="binding site" evidence="6">
    <location>
        <begin position="73"/>
        <end position="80"/>
    </location>
    <ligand>
        <name>ATP</name>
        <dbReference type="ChEBI" id="CHEBI:30616"/>
    </ligand>
</feature>
<evidence type="ECO:0000256" key="1">
    <source>
        <dbReference type="ARBA" id="ARBA00022741"/>
    </source>
</evidence>
<dbReference type="SUPFAM" id="SSF52540">
    <property type="entry name" value="P-loop containing nucleoside triphosphate hydrolases"/>
    <property type="match status" value="1"/>
</dbReference>
<dbReference type="PROSITE" id="PS51198">
    <property type="entry name" value="UVRD_HELICASE_ATP_BIND"/>
    <property type="match status" value="1"/>
</dbReference>
<dbReference type="InterPro" id="IPR000212">
    <property type="entry name" value="DNA_helicase_UvrD/REP"/>
</dbReference>
<dbReference type="AlphaFoldDB" id="A0A246BHH8"/>
<dbReference type="InterPro" id="IPR027417">
    <property type="entry name" value="P-loop_NTPase"/>
</dbReference>
<dbReference type="PANTHER" id="PTHR11070">
    <property type="entry name" value="UVRD / RECB / PCRA DNA HELICASE FAMILY MEMBER"/>
    <property type="match status" value="1"/>
</dbReference>
<organism evidence="8 9">
    <name type="scientific">Deinococcus indicus</name>
    <dbReference type="NCBI Taxonomy" id="223556"/>
    <lineage>
        <taxon>Bacteria</taxon>
        <taxon>Thermotogati</taxon>
        <taxon>Deinococcota</taxon>
        <taxon>Deinococci</taxon>
        <taxon>Deinococcales</taxon>
        <taxon>Deinococcaceae</taxon>
        <taxon>Deinococcus</taxon>
    </lineage>
</organism>
<reference evidence="8 9" key="1">
    <citation type="submission" date="2017-05" db="EMBL/GenBank/DDBJ databases">
        <title>De novo genome assembly of Deniococcus indicus strain DR1.</title>
        <authorList>
            <person name="Chauhan D."/>
            <person name="Yennamalli R.M."/>
            <person name="Priyadarshini R."/>
        </authorList>
    </citation>
    <scope>NUCLEOTIDE SEQUENCE [LARGE SCALE GENOMIC DNA]</scope>
    <source>
        <strain evidence="8 9">DR1</strain>
    </source>
</reference>
<comment type="caution">
    <text evidence="8">The sequence shown here is derived from an EMBL/GenBank/DDBJ whole genome shotgun (WGS) entry which is preliminary data.</text>
</comment>
<dbReference type="EMBL" id="NHMK01000022">
    <property type="protein sequence ID" value="OWL94698.1"/>
    <property type="molecule type" value="Genomic_DNA"/>
</dbReference>
<proteinExistence type="predicted"/>
<name>A0A246BHH8_9DEIO</name>
<sequence length="551" mass="59243">MTGTVEPGALFGAGDIHAGVLGGVTFDPGAVLRSLRPGVNAEQVRAALARFTPQQLNVIHHVVNSARNVMVVATAGSGKSTVLRTVAQVLPGGLDVGAFALNRSIAQELRTALPRDVQVSTFHAFGRRLVEEHCPVQATFAEWKRLNIVKSVLKEAGVYSRGVAKSLMTLVRLSMVHIANSAQAVLSLAAEQEFEFPDSLDVVGAVRAVQDRALADFRERGHFDYDDMLYLPLKLGYGFESLDVALVDEAQDFSRLQHRLVRHVVGRRGRVVFVGDDSQAIYGFSGADKGGLDRAAQVFDTVTLPLTVTFRCPASHVELASAFSDGIEAAPGAADGEVRRVTEEDLLGELRPGDLVMCRRNAPMLSLAMRAAQEGLPVEVLGHDIVKAMEGHVRHCFAYSFAPDEVEGRLHEYGMSLLQTHYESGLRGKVLRRAVEADVDLLSCVASFAAEVALLAERRGARASGEDVMTLVRSLFVTKGPAVRMCTVHKAKGLEARRVALLEADEVIDAGRAGEGEGDAAVAFVALTRGKELLWLVHGSQATLTSPDADE</sequence>
<protein>
    <recommendedName>
        <fullName evidence="7">UvrD-like helicase ATP-binding domain-containing protein</fullName>
    </recommendedName>
</protein>
<dbReference type="GO" id="GO:0016787">
    <property type="term" value="F:hydrolase activity"/>
    <property type="evidence" value="ECO:0007669"/>
    <property type="project" value="UniProtKB-UniRule"/>
</dbReference>
<evidence type="ECO:0000313" key="8">
    <source>
        <dbReference type="EMBL" id="OWL94698.1"/>
    </source>
</evidence>
<dbReference type="GO" id="GO:0043138">
    <property type="term" value="F:3'-5' DNA helicase activity"/>
    <property type="evidence" value="ECO:0007669"/>
    <property type="project" value="TreeGrafter"/>
</dbReference>
<dbReference type="GO" id="GO:0000725">
    <property type="term" value="P:recombinational repair"/>
    <property type="evidence" value="ECO:0007669"/>
    <property type="project" value="TreeGrafter"/>
</dbReference>
<evidence type="ECO:0000256" key="2">
    <source>
        <dbReference type="ARBA" id="ARBA00022801"/>
    </source>
</evidence>
<evidence type="ECO:0000256" key="3">
    <source>
        <dbReference type="ARBA" id="ARBA00022806"/>
    </source>
</evidence>
<gene>
    <name evidence="8" type="ORF">CBQ26_14360</name>
</gene>
<dbReference type="InterPro" id="IPR014016">
    <property type="entry name" value="UvrD-like_ATP-bd"/>
</dbReference>
<evidence type="ECO:0000256" key="5">
    <source>
        <dbReference type="ARBA" id="ARBA00023125"/>
    </source>
</evidence>
<dbReference type="OrthoDB" id="68832at2"/>
<keyword evidence="9" id="KW-1185">Reference proteome</keyword>
<dbReference type="PANTHER" id="PTHR11070:SF2">
    <property type="entry name" value="ATP-DEPENDENT DNA HELICASE SRS2"/>
    <property type="match status" value="1"/>
</dbReference>
<evidence type="ECO:0000259" key="7">
    <source>
        <dbReference type="PROSITE" id="PS51198"/>
    </source>
</evidence>
<accession>A0A246BHH8</accession>
<evidence type="ECO:0000256" key="6">
    <source>
        <dbReference type="PROSITE-ProRule" id="PRU00560"/>
    </source>
</evidence>
<evidence type="ECO:0000313" key="9">
    <source>
        <dbReference type="Proteomes" id="UP000197208"/>
    </source>
</evidence>
<dbReference type="GO" id="GO:0005524">
    <property type="term" value="F:ATP binding"/>
    <property type="evidence" value="ECO:0007669"/>
    <property type="project" value="UniProtKB-UniRule"/>
</dbReference>
<keyword evidence="4 6" id="KW-0067">ATP-binding</keyword>